<dbReference type="GO" id="GO:0020037">
    <property type="term" value="F:heme binding"/>
    <property type="evidence" value="ECO:0007669"/>
    <property type="project" value="InterPro"/>
</dbReference>
<comment type="caution">
    <text evidence="9">The sequence shown here is derived from an EMBL/GenBank/DDBJ whole genome shotgun (WGS) entry which is preliminary data.</text>
</comment>
<keyword evidence="6" id="KW-0503">Monooxygenase</keyword>
<dbReference type="PRINTS" id="PR00385">
    <property type="entry name" value="P450"/>
</dbReference>
<dbReference type="InterPro" id="IPR036396">
    <property type="entry name" value="Cyt_P450_sf"/>
</dbReference>
<keyword evidence="8" id="KW-0472">Membrane</keyword>
<evidence type="ECO:0000313" key="10">
    <source>
        <dbReference type="Proteomes" id="UP001203852"/>
    </source>
</evidence>
<sequence>MARDLSYLYLCVLVLGVYGVYRLLQVGRRDPRMPKGPPTLPILGNFHQIPSTGMYRQFREWAKEYGSVFSLKFGPSNIIVLCDREAIHELIDKKGSIYSDRPTTYVGNLLTKGDHIAISQADALWREKRKVIAHNFSPKMLDEKHFKVQEAEGVVLMNDLLVNPEGFFNHIRRYTASVAATLVYGQRGSTFDSFWAHGVFDVMAKWTECMEPGANPPVDEYTFLQFIPAKFAHWKKRALQAGDTMDAVWDRAREIIDTRRAKGDKRDCIADRLLDEYHEKGFPMSQHAFNNLIGELVEGGADTTAAQLLTMVLALARNPWVQKKARGEIDALCGASRSPQMSKDFASLPYINAVVKEGMRWRPVAVTALPHKVRQDDYYKGMLIPKDSTIFIPTWAIHHSADIYPDDEAFNPDRFLNYPKLSSEYAAHHYGYGAGRRVCPGMHLAERNMWRITSKLLWAFDISEPIDPTTGETIELDPNAYNPGITQAPLPFRVRITPRSQEHATVLQKELQAALEFLAPFESKE</sequence>
<keyword evidence="8" id="KW-0812">Transmembrane</keyword>
<accession>A0AAN6IJU2</accession>
<reference evidence="9" key="1">
    <citation type="journal article" date="2022" name="bioRxiv">
        <title>Deciphering the potential niche of two novel black yeast fungi from a biological soil crust based on their genomes, phenotypes, and melanin regulation.</title>
        <authorList>
            <consortium name="DOE Joint Genome Institute"/>
            <person name="Carr E.C."/>
            <person name="Barton Q."/>
            <person name="Grambo S."/>
            <person name="Sullivan M."/>
            <person name="Renfro C.M."/>
            <person name="Kuo A."/>
            <person name="Pangilinan J."/>
            <person name="Lipzen A."/>
            <person name="Keymanesh K."/>
            <person name="Savage E."/>
            <person name="Barry K."/>
            <person name="Grigoriev I.V."/>
            <person name="Riekhof W.R."/>
            <person name="Harris S.S."/>
        </authorList>
    </citation>
    <scope>NUCLEOTIDE SEQUENCE</scope>
    <source>
        <strain evidence="9">JF 03-4F</strain>
    </source>
</reference>
<keyword evidence="5 7" id="KW-0408">Iron</keyword>
<evidence type="ECO:0000256" key="7">
    <source>
        <dbReference type="PIRSR" id="PIRSR602401-1"/>
    </source>
</evidence>
<dbReference type="GO" id="GO:0004497">
    <property type="term" value="F:monooxygenase activity"/>
    <property type="evidence" value="ECO:0007669"/>
    <property type="project" value="UniProtKB-KW"/>
</dbReference>
<organism evidence="9 10">
    <name type="scientific">Exophiala viscosa</name>
    <dbReference type="NCBI Taxonomy" id="2486360"/>
    <lineage>
        <taxon>Eukaryota</taxon>
        <taxon>Fungi</taxon>
        <taxon>Dikarya</taxon>
        <taxon>Ascomycota</taxon>
        <taxon>Pezizomycotina</taxon>
        <taxon>Eurotiomycetes</taxon>
        <taxon>Chaetothyriomycetidae</taxon>
        <taxon>Chaetothyriales</taxon>
        <taxon>Herpotrichiellaceae</taxon>
        <taxon>Exophiala</taxon>
    </lineage>
</organism>
<dbReference type="Proteomes" id="UP001203852">
    <property type="component" value="Unassembled WGS sequence"/>
</dbReference>
<evidence type="ECO:0000256" key="3">
    <source>
        <dbReference type="ARBA" id="ARBA00022723"/>
    </source>
</evidence>
<feature type="binding site" description="axial binding residue" evidence="7">
    <location>
        <position position="439"/>
    </location>
    <ligand>
        <name>heme</name>
        <dbReference type="ChEBI" id="CHEBI:30413"/>
    </ligand>
    <ligandPart>
        <name>Fe</name>
        <dbReference type="ChEBI" id="CHEBI:18248"/>
    </ligandPart>
</feature>
<dbReference type="InterPro" id="IPR002401">
    <property type="entry name" value="Cyt_P450_E_grp-I"/>
</dbReference>
<evidence type="ECO:0000256" key="4">
    <source>
        <dbReference type="ARBA" id="ARBA00023002"/>
    </source>
</evidence>
<dbReference type="InterPro" id="IPR001128">
    <property type="entry name" value="Cyt_P450"/>
</dbReference>
<dbReference type="GO" id="GO:0005506">
    <property type="term" value="F:iron ion binding"/>
    <property type="evidence" value="ECO:0007669"/>
    <property type="project" value="InterPro"/>
</dbReference>
<keyword evidence="8" id="KW-1133">Transmembrane helix</keyword>
<evidence type="ECO:0000256" key="1">
    <source>
        <dbReference type="ARBA" id="ARBA00001971"/>
    </source>
</evidence>
<keyword evidence="7" id="KW-0349">Heme</keyword>
<keyword evidence="4" id="KW-0560">Oxidoreductase</keyword>
<evidence type="ECO:0000256" key="8">
    <source>
        <dbReference type="SAM" id="Phobius"/>
    </source>
</evidence>
<evidence type="ECO:0000313" key="9">
    <source>
        <dbReference type="EMBL" id="KAI1617874.1"/>
    </source>
</evidence>
<feature type="transmembrane region" description="Helical" evidence="8">
    <location>
        <begin position="6"/>
        <end position="24"/>
    </location>
</feature>
<comment type="cofactor">
    <cofactor evidence="1 7">
        <name>heme</name>
        <dbReference type="ChEBI" id="CHEBI:30413"/>
    </cofactor>
</comment>
<keyword evidence="10" id="KW-1185">Reference proteome</keyword>
<evidence type="ECO:0000256" key="5">
    <source>
        <dbReference type="ARBA" id="ARBA00023004"/>
    </source>
</evidence>
<dbReference type="PANTHER" id="PTHR46300:SF2">
    <property type="entry name" value="CYTOCHROME P450 MONOOXYGENASE ALNH-RELATED"/>
    <property type="match status" value="1"/>
</dbReference>
<dbReference type="CDD" id="cd11065">
    <property type="entry name" value="CYP64-like"/>
    <property type="match status" value="1"/>
</dbReference>
<dbReference type="SUPFAM" id="SSF48264">
    <property type="entry name" value="Cytochrome P450"/>
    <property type="match status" value="1"/>
</dbReference>
<protein>
    <submittedName>
        <fullName evidence="9">Cytochrome P450 oxidoreductase</fullName>
    </submittedName>
</protein>
<keyword evidence="3 7" id="KW-0479">Metal-binding</keyword>
<dbReference type="Gene3D" id="1.10.630.10">
    <property type="entry name" value="Cytochrome P450"/>
    <property type="match status" value="1"/>
</dbReference>
<dbReference type="GO" id="GO:0016705">
    <property type="term" value="F:oxidoreductase activity, acting on paired donors, with incorporation or reduction of molecular oxygen"/>
    <property type="evidence" value="ECO:0007669"/>
    <property type="project" value="InterPro"/>
</dbReference>
<dbReference type="InterPro" id="IPR050364">
    <property type="entry name" value="Cytochrome_P450_fung"/>
</dbReference>
<dbReference type="EMBL" id="MU404350">
    <property type="protein sequence ID" value="KAI1617874.1"/>
    <property type="molecule type" value="Genomic_DNA"/>
</dbReference>
<dbReference type="Pfam" id="PF00067">
    <property type="entry name" value="p450"/>
    <property type="match status" value="1"/>
</dbReference>
<gene>
    <name evidence="9" type="ORF">EDD36DRAFT_454851</name>
</gene>
<dbReference type="AlphaFoldDB" id="A0AAN6IJU2"/>
<evidence type="ECO:0000256" key="2">
    <source>
        <dbReference type="ARBA" id="ARBA00010617"/>
    </source>
</evidence>
<name>A0AAN6IJU2_9EURO</name>
<proteinExistence type="inferred from homology"/>
<comment type="similarity">
    <text evidence="2">Belongs to the cytochrome P450 family.</text>
</comment>
<dbReference type="PRINTS" id="PR00463">
    <property type="entry name" value="EP450I"/>
</dbReference>
<dbReference type="PANTHER" id="PTHR46300">
    <property type="entry name" value="P450, PUTATIVE (EUROFUNG)-RELATED-RELATED"/>
    <property type="match status" value="1"/>
</dbReference>
<evidence type="ECO:0000256" key="6">
    <source>
        <dbReference type="ARBA" id="ARBA00023033"/>
    </source>
</evidence>